<dbReference type="AlphaFoldDB" id="A0A3S3ABI0"/>
<keyword evidence="2" id="KW-1185">Reference proteome</keyword>
<proteinExistence type="predicted"/>
<organism evidence="1 2">
    <name type="scientific">Rhodococcus xishaensis</name>
    <dbReference type="NCBI Taxonomy" id="2487364"/>
    <lineage>
        <taxon>Bacteria</taxon>
        <taxon>Bacillati</taxon>
        <taxon>Actinomycetota</taxon>
        <taxon>Actinomycetes</taxon>
        <taxon>Mycobacteriales</taxon>
        <taxon>Nocardiaceae</taxon>
        <taxon>Rhodococcus</taxon>
    </lineage>
</organism>
<gene>
    <name evidence="1" type="ORF">EGT50_06380</name>
</gene>
<evidence type="ECO:0000313" key="1">
    <source>
        <dbReference type="EMBL" id="RVW04105.1"/>
    </source>
</evidence>
<dbReference type="OrthoDB" id="4774153at2"/>
<evidence type="ECO:0000313" key="2">
    <source>
        <dbReference type="Proteomes" id="UP000283479"/>
    </source>
</evidence>
<sequence length="117" mass="12323">MSTDTQSTATDSALPSRTVAAIRKFLSEHGGSASAVIQPVGRAGVRITLVGADGVLGDQVVDSVAVANAVVASFDEITVSGWDRELTSVVTPRQGHFAQMAGWVARQTRFPKARNER</sequence>
<protein>
    <submittedName>
        <fullName evidence="1">Uncharacterized protein</fullName>
    </submittedName>
</protein>
<name>A0A3S3ABI0_9NOCA</name>
<dbReference type="Proteomes" id="UP000283479">
    <property type="component" value="Unassembled WGS sequence"/>
</dbReference>
<comment type="caution">
    <text evidence="1">The sequence shown here is derived from an EMBL/GenBank/DDBJ whole genome shotgun (WGS) entry which is preliminary data.</text>
</comment>
<reference evidence="1 2" key="1">
    <citation type="submission" date="2018-11" db="EMBL/GenBank/DDBJ databases">
        <title>Rhodococcus spongicola sp. nov. and Rhodococcus xishaensis sp. nov. from marine sponges.</title>
        <authorList>
            <person name="Li L."/>
            <person name="Lin H.W."/>
        </authorList>
    </citation>
    <scope>NUCLEOTIDE SEQUENCE [LARGE SCALE GENOMIC DNA]</scope>
    <source>
        <strain evidence="1 2">LHW51113</strain>
    </source>
</reference>
<dbReference type="EMBL" id="RKLO01000002">
    <property type="protein sequence ID" value="RVW04105.1"/>
    <property type="molecule type" value="Genomic_DNA"/>
</dbReference>
<accession>A0A3S3ABI0</accession>
<dbReference type="RefSeq" id="WP_127951717.1">
    <property type="nucleotide sequence ID" value="NZ_RKLO01000002.1"/>
</dbReference>